<comment type="subcellular location">
    <subcellularLocation>
        <location evidence="1">Cell membrane</location>
        <topology evidence="1">Lipid-anchor</topology>
    </subcellularLocation>
</comment>
<keyword evidence="3" id="KW-0813">Transport</keyword>
<dbReference type="InterPro" id="IPR030678">
    <property type="entry name" value="Peptide/Ni-bd"/>
</dbReference>
<feature type="domain" description="Solute-binding protein family 5" evidence="7">
    <location>
        <begin position="115"/>
        <end position="495"/>
    </location>
</feature>
<evidence type="ECO:0000256" key="1">
    <source>
        <dbReference type="ARBA" id="ARBA00004193"/>
    </source>
</evidence>
<dbReference type="PANTHER" id="PTHR30290:SF10">
    <property type="entry name" value="PERIPLASMIC OLIGOPEPTIDE-BINDING PROTEIN-RELATED"/>
    <property type="match status" value="1"/>
</dbReference>
<feature type="signal peptide" evidence="6">
    <location>
        <begin position="1"/>
        <end position="21"/>
    </location>
</feature>
<dbReference type="GO" id="GO:1904680">
    <property type="term" value="F:peptide transmembrane transporter activity"/>
    <property type="evidence" value="ECO:0007669"/>
    <property type="project" value="TreeGrafter"/>
</dbReference>
<evidence type="ECO:0000256" key="2">
    <source>
        <dbReference type="ARBA" id="ARBA00005695"/>
    </source>
</evidence>
<dbReference type="SUPFAM" id="SSF53850">
    <property type="entry name" value="Periplasmic binding protein-like II"/>
    <property type="match status" value="1"/>
</dbReference>
<dbReference type="Gene3D" id="3.10.105.10">
    <property type="entry name" value="Dipeptide-binding Protein, Domain 3"/>
    <property type="match status" value="1"/>
</dbReference>
<evidence type="ECO:0000256" key="4">
    <source>
        <dbReference type="ARBA" id="ARBA00022729"/>
    </source>
</evidence>
<evidence type="ECO:0000256" key="3">
    <source>
        <dbReference type="ARBA" id="ARBA00022448"/>
    </source>
</evidence>
<dbReference type="CDD" id="cd08504">
    <property type="entry name" value="PBP2_OppA"/>
    <property type="match status" value="1"/>
</dbReference>
<evidence type="ECO:0000313" key="8">
    <source>
        <dbReference type="EMBL" id="MBH1939355.1"/>
    </source>
</evidence>
<dbReference type="RefSeq" id="WP_197659586.1">
    <property type="nucleotide sequence ID" value="NZ_JAEAGR010000001.1"/>
</dbReference>
<keyword evidence="9" id="KW-1185">Reference proteome</keyword>
<proteinExistence type="inferred from homology"/>
<dbReference type="PANTHER" id="PTHR30290">
    <property type="entry name" value="PERIPLASMIC BINDING COMPONENT OF ABC TRANSPORTER"/>
    <property type="match status" value="1"/>
</dbReference>
<feature type="region of interest" description="Disordered" evidence="5">
    <location>
        <begin position="24"/>
        <end position="49"/>
    </location>
</feature>
<name>A0A8J7KUT2_9FIRM</name>
<protein>
    <submittedName>
        <fullName evidence="8">Peptide ABC transporter substrate-binding protein</fullName>
    </submittedName>
</protein>
<keyword evidence="4 6" id="KW-0732">Signal</keyword>
<evidence type="ECO:0000259" key="7">
    <source>
        <dbReference type="Pfam" id="PF00496"/>
    </source>
</evidence>
<feature type="chain" id="PRO_5038832003" evidence="6">
    <location>
        <begin position="22"/>
        <end position="574"/>
    </location>
</feature>
<dbReference type="GO" id="GO:0043190">
    <property type="term" value="C:ATP-binding cassette (ABC) transporter complex"/>
    <property type="evidence" value="ECO:0007669"/>
    <property type="project" value="InterPro"/>
</dbReference>
<dbReference type="GO" id="GO:0030288">
    <property type="term" value="C:outer membrane-bounded periplasmic space"/>
    <property type="evidence" value="ECO:0007669"/>
    <property type="project" value="UniProtKB-ARBA"/>
</dbReference>
<gene>
    <name evidence="8" type="ORF">I5677_00445</name>
</gene>
<dbReference type="FunFam" id="3.90.76.10:FF:000001">
    <property type="entry name" value="Oligopeptide ABC transporter substrate-binding protein"/>
    <property type="match status" value="1"/>
</dbReference>
<evidence type="ECO:0000313" key="9">
    <source>
        <dbReference type="Proteomes" id="UP000623269"/>
    </source>
</evidence>
<dbReference type="PIRSF" id="PIRSF002741">
    <property type="entry name" value="MppA"/>
    <property type="match status" value="1"/>
</dbReference>
<organism evidence="8 9">
    <name type="scientific">Mobilitalea sibirica</name>
    <dbReference type="NCBI Taxonomy" id="1462919"/>
    <lineage>
        <taxon>Bacteria</taxon>
        <taxon>Bacillati</taxon>
        <taxon>Bacillota</taxon>
        <taxon>Clostridia</taxon>
        <taxon>Lachnospirales</taxon>
        <taxon>Lachnospiraceae</taxon>
        <taxon>Mobilitalea</taxon>
    </lineage>
</organism>
<dbReference type="EMBL" id="JAEAGR010000001">
    <property type="protein sequence ID" value="MBH1939355.1"/>
    <property type="molecule type" value="Genomic_DNA"/>
</dbReference>
<dbReference type="Proteomes" id="UP000623269">
    <property type="component" value="Unassembled WGS sequence"/>
</dbReference>
<evidence type="ECO:0000256" key="5">
    <source>
        <dbReference type="SAM" id="MobiDB-lite"/>
    </source>
</evidence>
<dbReference type="InterPro" id="IPR039424">
    <property type="entry name" value="SBP_5"/>
</dbReference>
<dbReference type="Gene3D" id="3.40.190.10">
    <property type="entry name" value="Periplasmic binding protein-like II"/>
    <property type="match status" value="1"/>
</dbReference>
<accession>A0A8J7KUT2</accession>
<feature type="compositionally biased region" description="Low complexity" evidence="5">
    <location>
        <begin position="35"/>
        <end position="46"/>
    </location>
</feature>
<dbReference type="Gene3D" id="3.90.76.10">
    <property type="entry name" value="Dipeptide-binding Protein, Domain 1"/>
    <property type="match status" value="1"/>
</dbReference>
<dbReference type="GO" id="GO:0015833">
    <property type="term" value="P:peptide transport"/>
    <property type="evidence" value="ECO:0007669"/>
    <property type="project" value="TreeGrafter"/>
</dbReference>
<dbReference type="PROSITE" id="PS51257">
    <property type="entry name" value="PROKAR_LIPOPROTEIN"/>
    <property type="match status" value="1"/>
</dbReference>
<dbReference type="AlphaFoldDB" id="A0A8J7KUT2"/>
<dbReference type="FunFam" id="3.10.105.10:FF:000001">
    <property type="entry name" value="Oligopeptide ABC transporter, oligopeptide-binding protein"/>
    <property type="match status" value="1"/>
</dbReference>
<reference evidence="8" key="1">
    <citation type="submission" date="2020-12" db="EMBL/GenBank/DDBJ databases">
        <title>M. sibirica DSM 26468T genome.</title>
        <authorList>
            <person name="Thieme N."/>
            <person name="Rettenmaier R."/>
            <person name="Zverlov V."/>
            <person name="Liebl W."/>
        </authorList>
    </citation>
    <scope>NUCLEOTIDE SEQUENCE</scope>
    <source>
        <strain evidence="8">DSM 26468</strain>
    </source>
</reference>
<evidence type="ECO:0000256" key="6">
    <source>
        <dbReference type="SAM" id="SignalP"/>
    </source>
</evidence>
<comment type="caution">
    <text evidence="8">The sequence shown here is derived from an EMBL/GenBank/DDBJ whole genome shotgun (WGS) entry which is preliminary data.</text>
</comment>
<sequence length="574" mass="63830">MKFKKLLSVILVLAMSVMLLAGCGTKDKGKEDDTNNTTPEPTATEAPVEDTNVDEALQESDRSAYPGTPEANAITVNIASEPPEMFSVTMTDTTSFSVLRHIVENLVMLDKDDRVVPGVAETWTQSDDGLVYTFKLREGMKWSNGEPVTANDFVFAWKSLLTPEFASDYAYFAYIFKNGEAFNKGEVGAEELGFKALSDYELEVTLEHPAPYFLSTLAFGVFAPVNEKAYNEFGTAYGTDADKMVYNGPFKMTSWEHESKIVLEKNPDFYNASEIALDKITMVMINDSNAALNSFKAGEVDVIGVTGDQAMMMKGENYPVITYDDGSSWYLEFNLAEPALANKNLRKAITYAIDSPSFTANIVKNNSKPATGFTPPAMNGLEKKFTEEVGELIPAFDPEQAKELYATALQELGVDKVELTMISGDSDVAVQYAAYVQEQLKVNLGLEIEVEIMTFKSRLERMSNKDFSIVYAGWGPDYNDPMTFLDMFETGGGNNHSSYSSEAYDELLDKVRAELDPAVRMGYLYELEKLLCEDLPIAPIYWRSRDYIVSGKIAGGVIRTAFQDMNYRYVKLAQ</sequence>
<dbReference type="PROSITE" id="PS01040">
    <property type="entry name" value="SBP_BACTERIAL_5"/>
    <property type="match status" value="1"/>
</dbReference>
<dbReference type="Pfam" id="PF00496">
    <property type="entry name" value="SBP_bac_5"/>
    <property type="match status" value="1"/>
</dbReference>
<dbReference type="InterPro" id="IPR023765">
    <property type="entry name" value="SBP_5_CS"/>
</dbReference>
<comment type="similarity">
    <text evidence="2">Belongs to the bacterial solute-binding protein 5 family.</text>
</comment>
<dbReference type="InterPro" id="IPR000914">
    <property type="entry name" value="SBP_5_dom"/>
</dbReference>